<sequence>MRVRTQKGKLDMKTNIKKQILHSIIATALLAGSAVSGVIPAQAVGVSDNVHNSGAGGMVNCNGGDICVEKVGDEIQVSYEIQFGNILHSSNHGQTATGSLIAFPSVIKNPKLEVVSTSIEGKRFDCSNLRALGGFPTHTFKQPVDVPLLEEDELKAAGLSAGGSNVGFTLKDENNPQDDASYVSKFDDDERRFATHVKGEEVISQFKDGYEKYKRENPEETVAGNGKIITQDAWDWVRSSRDSKVVGNFSLPEYGAMEVDYPYEYLLFNNDSLGVTTYRLTGTVKTESDLAYLPIRAKQGLWKCSQEGGLGGYTAGCQSLAEYEWGRNRDVLPRYSLENDDVTRNNLKNDTKDGLHGSFRCAVTEDLGRNDLIGADVRPRDLNGSTSWGAKYAQTFTLQSNVATTYYVGAYSVAEDGCDQAGVKISVCEEDEQPTSPVTPPPSETTTPPRDDRPGSSTEPVPSSEVTSSEPPAPSEEPTADESEPTPRETPNIPEPEPRETPEVPEDTPRTTEPAARIIPSSPAPVNTPPAVNHTLPAKQPVPNNPSRVNTPPFVPAPAPVQPAAIPGPVSEHGPVVNTGGAVQESFWTKIVNLFR</sequence>
<comment type="caution">
    <text evidence="2">The sequence shown here is derived from an EMBL/GenBank/DDBJ whole genome shotgun (WGS) entry which is preliminary data.</text>
</comment>
<proteinExistence type="predicted"/>
<feature type="region of interest" description="Disordered" evidence="1">
    <location>
        <begin position="429"/>
        <end position="560"/>
    </location>
</feature>
<evidence type="ECO:0000313" key="3">
    <source>
        <dbReference type="Proteomes" id="UP000577408"/>
    </source>
</evidence>
<evidence type="ECO:0000256" key="1">
    <source>
        <dbReference type="SAM" id="MobiDB-lite"/>
    </source>
</evidence>
<keyword evidence="3" id="KW-1185">Reference proteome</keyword>
<dbReference type="RefSeq" id="WP_181193027.1">
    <property type="nucleotide sequence ID" value="NZ_JABFED010000009.1"/>
</dbReference>
<feature type="compositionally biased region" description="Basic and acidic residues" evidence="1">
    <location>
        <begin position="496"/>
        <end position="510"/>
    </location>
</feature>
<feature type="compositionally biased region" description="Low complexity" evidence="1">
    <location>
        <begin position="456"/>
        <end position="470"/>
    </location>
</feature>
<name>A0A7H0KBC0_9CORY</name>
<feature type="compositionally biased region" description="Low complexity" evidence="1">
    <location>
        <begin position="511"/>
        <end position="521"/>
    </location>
</feature>
<dbReference type="Proteomes" id="UP000577408">
    <property type="component" value="Unassembled WGS sequence"/>
</dbReference>
<protein>
    <submittedName>
        <fullName evidence="2">Uncharacterized protein</fullName>
    </submittedName>
</protein>
<reference evidence="2 3" key="1">
    <citation type="submission" date="2020-05" db="EMBL/GenBank/DDBJ databases">
        <title>Descriptions of Corynebacterium xxxx sp. nov., Corynebacterium yyyy sp. nov. and Corynebacterium zzzz sp. nov.</title>
        <authorList>
            <person name="Zhang G."/>
        </authorList>
    </citation>
    <scope>NUCLEOTIDE SEQUENCE [LARGE SCALE GENOMIC DNA]</scope>
    <source>
        <strain evidence="3">zg-913</strain>
    </source>
</reference>
<organism evidence="2 3">
    <name type="scientific">Corynebacterium wankanglinii</name>
    <dbReference type="NCBI Taxonomy" id="2735136"/>
    <lineage>
        <taxon>Bacteria</taxon>
        <taxon>Bacillati</taxon>
        <taxon>Actinomycetota</taxon>
        <taxon>Actinomycetes</taxon>
        <taxon>Mycobacteriales</taxon>
        <taxon>Corynebacteriaceae</taxon>
        <taxon>Corynebacterium</taxon>
    </lineage>
</organism>
<evidence type="ECO:0000313" key="2">
    <source>
        <dbReference type="EMBL" id="MBA1838342.1"/>
    </source>
</evidence>
<accession>A0A7H0KBC0</accession>
<dbReference type="EMBL" id="JABFED010000009">
    <property type="protein sequence ID" value="MBA1838342.1"/>
    <property type="molecule type" value="Genomic_DNA"/>
</dbReference>
<gene>
    <name evidence="2" type="ORF">HMA55_10690</name>
</gene>
<dbReference type="AlphaFoldDB" id="A0A7H0KBC0"/>